<evidence type="ECO:0000256" key="1">
    <source>
        <dbReference type="ARBA" id="ARBA00022723"/>
    </source>
</evidence>
<keyword evidence="3" id="KW-0862">Zinc</keyword>
<reference evidence="6" key="1">
    <citation type="journal article" date="2020" name="bioRxiv">
        <title>Comparative genomics of Chlamydomonas.</title>
        <authorList>
            <person name="Craig R.J."/>
            <person name="Hasan A.R."/>
            <person name="Ness R.W."/>
            <person name="Keightley P.D."/>
        </authorList>
    </citation>
    <scope>NUCLEOTIDE SEQUENCE</scope>
    <source>
        <strain evidence="6">SAG 7.73</strain>
    </source>
</reference>
<evidence type="ECO:0000256" key="4">
    <source>
        <dbReference type="PROSITE-ProRule" id="PRU00834"/>
    </source>
</evidence>
<dbReference type="GO" id="GO:0030150">
    <property type="term" value="P:protein import into mitochondrial matrix"/>
    <property type="evidence" value="ECO:0007669"/>
    <property type="project" value="TreeGrafter"/>
</dbReference>
<evidence type="ECO:0000313" key="7">
    <source>
        <dbReference type="Proteomes" id="UP000650467"/>
    </source>
</evidence>
<dbReference type="EMBL" id="JAEHOC010000016">
    <property type="protein sequence ID" value="KAG2434747.1"/>
    <property type="molecule type" value="Genomic_DNA"/>
</dbReference>
<accession>A0A835T0B9</accession>
<keyword evidence="7" id="KW-1185">Reference proteome</keyword>
<keyword evidence="2 4" id="KW-0863">Zinc-finger</keyword>
<proteinExistence type="predicted"/>
<dbReference type="AlphaFoldDB" id="A0A835T0B9"/>
<dbReference type="GO" id="GO:0050821">
    <property type="term" value="P:protein stabilization"/>
    <property type="evidence" value="ECO:0007669"/>
    <property type="project" value="TreeGrafter"/>
</dbReference>
<evidence type="ECO:0000256" key="2">
    <source>
        <dbReference type="ARBA" id="ARBA00022771"/>
    </source>
</evidence>
<gene>
    <name evidence="6" type="ORF">HXX76_007635</name>
</gene>
<dbReference type="GO" id="GO:0008270">
    <property type="term" value="F:zinc ion binding"/>
    <property type="evidence" value="ECO:0007669"/>
    <property type="project" value="UniProtKB-KW"/>
</dbReference>
<evidence type="ECO:0000313" key="6">
    <source>
        <dbReference type="EMBL" id="KAG2434747.1"/>
    </source>
</evidence>
<dbReference type="GO" id="GO:0006457">
    <property type="term" value="P:protein folding"/>
    <property type="evidence" value="ECO:0007669"/>
    <property type="project" value="TreeGrafter"/>
</dbReference>
<dbReference type="Pfam" id="PF05180">
    <property type="entry name" value="zf-DNL"/>
    <property type="match status" value="1"/>
</dbReference>
<sequence>MLAAKRLSNSTRGACRASRGARRVVVRATMSSTPSSEQPEYRPVALPSGTLWLLDSMQDAYYNVRGSHFVIPRVEERETAQESTRACRAKFVRNKSLPALRRAARAAGPSSLSLIQQAIAQQPTALTIISDGPLVDVEVDVHEEQQPAPAPAPAPNSTCTGIVHVPSANTAEADAEETYQTSSSSPRRTKMLRFTCLADGCQAVNVKPISPESFAKGTVFAQCAKCGKWHLIKDHLKLWDQSKRTVYRRGKRMPPPLTLDEVPEALRPAIEDLDFFANGGQVGGFEPPLPPSVL</sequence>
<dbReference type="PROSITE" id="PS51501">
    <property type="entry name" value="ZF_DNL"/>
    <property type="match status" value="1"/>
</dbReference>
<dbReference type="PANTHER" id="PTHR20922">
    <property type="entry name" value="DNL-TYPE ZINC FINGER PROTEIN"/>
    <property type="match status" value="1"/>
</dbReference>
<evidence type="ECO:0000259" key="5">
    <source>
        <dbReference type="PROSITE" id="PS51501"/>
    </source>
</evidence>
<dbReference type="InterPro" id="IPR024158">
    <property type="entry name" value="Mt_import_TIM15"/>
</dbReference>
<feature type="domain" description="DNL-type" evidence="5">
    <location>
        <begin position="185"/>
        <end position="275"/>
    </location>
</feature>
<dbReference type="GO" id="GO:0051087">
    <property type="term" value="F:protein-folding chaperone binding"/>
    <property type="evidence" value="ECO:0007669"/>
    <property type="project" value="TreeGrafter"/>
</dbReference>
<evidence type="ECO:0000256" key="3">
    <source>
        <dbReference type="ARBA" id="ARBA00022833"/>
    </source>
</evidence>
<protein>
    <recommendedName>
        <fullName evidence="5">DNL-type domain-containing protein</fullName>
    </recommendedName>
</protein>
<name>A0A835T0B9_CHLIN</name>
<organism evidence="6 7">
    <name type="scientific">Chlamydomonas incerta</name>
    <dbReference type="NCBI Taxonomy" id="51695"/>
    <lineage>
        <taxon>Eukaryota</taxon>
        <taxon>Viridiplantae</taxon>
        <taxon>Chlorophyta</taxon>
        <taxon>core chlorophytes</taxon>
        <taxon>Chlorophyceae</taxon>
        <taxon>CS clade</taxon>
        <taxon>Chlamydomonadales</taxon>
        <taxon>Chlamydomonadaceae</taxon>
        <taxon>Chlamydomonas</taxon>
    </lineage>
</organism>
<keyword evidence="1" id="KW-0479">Metal-binding</keyword>
<dbReference type="GO" id="GO:0005739">
    <property type="term" value="C:mitochondrion"/>
    <property type="evidence" value="ECO:0007669"/>
    <property type="project" value="TreeGrafter"/>
</dbReference>
<dbReference type="PANTHER" id="PTHR20922:SF13">
    <property type="entry name" value="DNL-TYPE ZINC FINGER PROTEIN"/>
    <property type="match status" value="1"/>
</dbReference>
<comment type="caution">
    <text evidence="6">The sequence shown here is derived from an EMBL/GenBank/DDBJ whole genome shotgun (WGS) entry which is preliminary data.</text>
</comment>
<dbReference type="Proteomes" id="UP000650467">
    <property type="component" value="Unassembled WGS sequence"/>
</dbReference>
<dbReference type="OrthoDB" id="512667at2759"/>
<dbReference type="InterPro" id="IPR007853">
    <property type="entry name" value="Znf_DNL-typ"/>
</dbReference>